<dbReference type="Pfam" id="PF07714">
    <property type="entry name" value="PK_Tyr_Ser-Thr"/>
    <property type="match status" value="2"/>
</dbReference>
<evidence type="ECO:0000259" key="3">
    <source>
        <dbReference type="PROSITE" id="PS50011"/>
    </source>
</evidence>
<dbReference type="AlphaFoldDB" id="A0A1W0A3P4"/>
<keyword evidence="2" id="KW-0040">ANK repeat</keyword>
<dbReference type="PROSITE" id="PS50088">
    <property type="entry name" value="ANK_REPEAT"/>
    <property type="match status" value="1"/>
</dbReference>
<dbReference type="PROSITE" id="PS51294">
    <property type="entry name" value="HTH_MYB"/>
    <property type="match status" value="1"/>
</dbReference>
<dbReference type="InterPro" id="IPR008271">
    <property type="entry name" value="Ser/Thr_kinase_AS"/>
</dbReference>
<evidence type="ECO:0000256" key="2">
    <source>
        <dbReference type="PROSITE-ProRule" id="PRU00023"/>
    </source>
</evidence>
<dbReference type="Pfam" id="PF00069">
    <property type="entry name" value="Pkinase"/>
    <property type="match status" value="2"/>
</dbReference>
<dbReference type="InterPro" id="IPR001005">
    <property type="entry name" value="SANT/Myb"/>
</dbReference>
<comment type="caution">
    <text evidence="6">The sequence shown here is derived from an EMBL/GenBank/DDBJ whole genome shotgun (WGS) entry which is preliminary data.</text>
</comment>
<keyword evidence="7" id="KW-1185">Reference proteome</keyword>
<dbReference type="GO" id="GO:0005524">
    <property type="term" value="F:ATP binding"/>
    <property type="evidence" value="ECO:0007669"/>
    <property type="project" value="InterPro"/>
</dbReference>
<dbReference type="PRINTS" id="PR00109">
    <property type="entry name" value="TYRKINASE"/>
</dbReference>
<evidence type="ECO:0000256" key="1">
    <source>
        <dbReference type="ARBA" id="ARBA00005843"/>
    </source>
</evidence>
<dbReference type="SMART" id="SM00717">
    <property type="entry name" value="SANT"/>
    <property type="match status" value="1"/>
</dbReference>
<dbReference type="SUPFAM" id="SSF46689">
    <property type="entry name" value="Homeodomain-like"/>
    <property type="match status" value="2"/>
</dbReference>
<dbReference type="PROSITE" id="PS50297">
    <property type="entry name" value="ANK_REP_REGION"/>
    <property type="match status" value="1"/>
</dbReference>
<gene>
    <name evidence="6" type="ORF">THRCLA_02927</name>
</gene>
<dbReference type="PROSITE" id="PS50090">
    <property type="entry name" value="MYB_LIKE"/>
    <property type="match status" value="1"/>
</dbReference>
<dbReference type="EMBL" id="JNBS01000537">
    <property type="protein sequence ID" value="OQS04875.1"/>
    <property type="molecule type" value="Genomic_DNA"/>
</dbReference>
<feature type="domain" description="Protein kinase" evidence="3">
    <location>
        <begin position="1"/>
        <end position="198"/>
    </location>
</feature>
<dbReference type="InterPro" id="IPR051681">
    <property type="entry name" value="Ser/Thr_Kinases-Pseudokinases"/>
</dbReference>
<dbReference type="InterPro" id="IPR036770">
    <property type="entry name" value="Ankyrin_rpt-contain_sf"/>
</dbReference>
<reference evidence="6 7" key="1">
    <citation type="journal article" date="2014" name="Genome Biol. Evol.">
        <title>The secreted proteins of Achlya hypogyna and Thraustotheca clavata identify the ancestral oomycete secretome and reveal gene acquisitions by horizontal gene transfer.</title>
        <authorList>
            <person name="Misner I."/>
            <person name="Blouin N."/>
            <person name="Leonard G."/>
            <person name="Richards T.A."/>
            <person name="Lane C.E."/>
        </authorList>
    </citation>
    <scope>NUCLEOTIDE SEQUENCE [LARGE SCALE GENOMIC DNA]</scope>
    <source>
        <strain evidence="6 7">ATCC 34112</strain>
    </source>
</reference>
<feature type="domain" description="Myb-like" evidence="4">
    <location>
        <begin position="398"/>
        <end position="450"/>
    </location>
</feature>
<dbReference type="InterPro" id="IPR009057">
    <property type="entry name" value="Homeodomain-like_sf"/>
</dbReference>
<dbReference type="SUPFAM" id="SSF48403">
    <property type="entry name" value="Ankyrin repeat"/>
    <property type="match status" value="1"/>
</dbReference>
<dbReference type="Gene3D" id="1.25.40.20">
    <property type="entry name" value="Ankyrin repeat-containing domain"/>
    <property type="match status" value="2"/>
</dbReference>
<organism evidence="6 7">
    <name type="scientific">Thraustotheca clavata</name>
    <dbReference type="NCBI Taxonomy" id="74557"/>
    <lineage>
        <taxon>Eukaryota</taxon>
        <taxon>Sar</taxon>
        <taxon>Stramenopiles</taxon>
        <taxon>Oomycota</taxon>
        <taxon>Saprolegniomycetes</taxon>
        <taxon>Saprolegniales</taxon>
        <taxon>Achlyaceae</taxon>
        <taxon>Thraustotheca</taxon>
    </lineage>
</organism>
<sequence length="1014" mass="114962">MVAMADISTPKPKIVLDYMDCGNLRSYLDAKRDNQPTPVNFNTREVAWVMANALADLHHNGYIHRDIKSDNVLLSTKNYIKLADLGYARSISSVSSSNPRGSLFWMAPEVIRGEAHNMAADIYSFGVILTELATLQVPYWDSKVNSFGLLQSISTGESKPSLGPNCEPWLGELAKKCLNFEQRNRPSILSVVQTYQLNDRGLKNLPRVENDVWNRGVRMQKPMDGPYNLVKTALKIAQAMKEFSESGLLHRNLSSKTIFMVPNDGFVIGGLFASREYDNVVTQNVMSSLWTAPEILAGSRNYDFDCDVYSFGVILTELETLQPPFNNQVDDDIIRKVVNDDLKPSLSGSCPEWYEDLVDQCLSRIIKERPSFKQIQVAKMVPGRTPIQCYQRVKRTLQPGMVKGHWTQQEDKQLIKIMSTITGDINWQNIAEMMKSRTSMQCRMRWMNHLNPAINRHPFKSEEDLVLLNEYDKQPQQWRLIAQALPKALGKAADNGDVAIVSMLLTAGAQPDFKDKEGETPLHKAAFNGHVKVIEVLLAAGASVDIKDKLSMVTAKLLPFSLQMVQKYKIRVQSPQIIPLLAYVAESPIKVVLPNITQDNLREHLDKQRTVNSVFSHRFHVAYHSAKALEDLHEKHVVHHDLTSRSIVRWKDSWKLKLSYFGQNKEVNAHLTVASVDSMLWSAPEVITSNKYTYASDIYSFGIILSELDTWKFPYEGSQLNGFGLMLAIPKGEARVDLRENCEPWYRDLVLRCLNENPSLRPNAYELVQVFANALKDAYILKIYPFHRIHSLCPSPYIIKLLAIADEPTPSPKLILEFMDGGNLRNYLDAKLKTEHTTLNFTPFEIAWVIANALSDLHQKNIVHCDLKSENIFLCSKNYIKLADVGFARLASTVSSSSPRGLLFWMAPEVIARGQHSFAADVYSFGVILTELDTLEVPYWDSKVRSWELLQSISTGESRPSLSSNCDKWYKDLAEKCLAFNPDERPTAGEIVDCFQKRLIHDDKYDNDDVNMDE</sequence>
<dbReference type="PROSITE" id="PS50011">
    <property type="entry name" value="PROTEIN_KINASE_DOM"/>
    <property type="match status" value="2"/>
</dbReference>
<dbReference type="Gene3D" id="1.10.510.10">
    <property type="entry name" value="Transferase(Phosphotransferase) domain 1"/>
    <property type="match status" value="4"/>
</dbReference>
<dbReference type="GO" id="GO:0004674">
    <property type="term" value="F:protein serine/threonine kinase activity"/>
    <property type="evidence" value="ECO:0007669"/>
    <property type="project" value="TreeGrafter"/>
</dbReference>
<dbReference type="InterPro" id="IPR000719">
    <property type="entry name" value="Prot_kinase_dom"/>
</dbReference>
<dbReference type="Gene3D" id="1.10.10.60">
    <property type="entry name" value="Homeodomain-like"/>
    <property type="match status" value="1"/>
</dbReference>
<evidence type="ECO:0000259" key="5">
    <source>
        <dbReference type="PROSITE" id="PS51294"/>
    </source>
</evidence>
<dbReference type="Pfam" id="PF13921">
    <property type="entry name" value="Myb_DNA-bind_6"/>
    <property type="match status" value="1"/>
</dbReference>
<dbReference type="InterPro" id="IPR011009">
    <property type="entry name" value="Kinase-like_dom_sf"/>
</dbReference>
<evidence type="ECO:0000313" key="7">
    <source>
        <dbReference type="Proteomes" id="UP000243217"/>
    </source>
</evidence>
<dbReference type="Pfam" id="PF12796">
    <property type="entry name" value="Ank_2"/>
    <property type="match status" value="1"/>
</dbReference>
<dbReference type="InterPro" id="IPR002110">
    <property type="entry name" value="Ankyrin_rpt"/>
</dbReference>
<dbReference type="PANTHER" id="PTHR44329:SF214">
    <property type="entry name" value="PROTEIN KINASE DOMAIN-CONTAINING PROTEIN"/>
    <property type="match status" value="1"/>
</dbReference>
<evidence type="ECO:0000259" key="4">
    <source>
        <dbReference type="PROSITE" id="PS50090"/>
    </source>
</evidence>
<dbReference type="CDD" id="cd00167">
    <property type="entry name" value="SANT"/>
    <property type="match status" value="1"/>
</dbReference>
<feature type="repeat" description="ANK" evidence="2">
    <location>
        <begin position="517"/>
        <end position="549"/>
    </location>
</feature>
<feature type="domain" description="Protein kinase" evidence="3">
    <location>
        <begin position="715"/>
        <end position="999"/>
    </location>
</feature>
<dbReference type="InterPro" id="IPR001245">
    <property type="entry name" value="Ser-Thr/Tyr_kinase_cat_dom"/>
</dbReference>
<dbReference type="PANTHER" id="PTHR44329">
    <property type="entry name" value="SERINE/THREONINE-PROTEIN KINASE TNNI3K-RELATED"/>
    <property type="match status" value="1"/>
</dbReference>
<dbReference type="PROSITE" id="PS00108">
    <property type="entry name" value="PROTEIN_KINASE_ST"/>
    <property type="match status" value="2"/>
</dbReference>
<keyword evidence="6" id="KW-0808">Transferase</keyword>
<proteinExistence type="inferred from homology"/>
<dbReference type="InterPro" id="IPR017930">
    <property type="entry name" value="Myb_dom"/>
</dbReference>
<dbReference type="SMART" id="SM00248">
    <property type="entry name" value="ANK"/>
    <property type="match status" value="2"/>
</dbReference>
<dbReference type="STRING" id="74557.A0A1W0A3P4"/>
<feature type="domain" description="HTH myb-type" evidence="5">
    <location>
        <begin position="398"/>
        <end position="454"/>
    </location>
</feature>
<dbReference type="SMART" id="SM00220">
    <property type="entry name" value="S_TKc"/>
    <property type="match status" value="2"/>
</dbReference>
<evidence type="ECO:0000313" key="6">
    <source>
        <dbReference type="EMBL" id="OQS04875.1"/>
    </source>
</evidence>
<dbReference type="SUPFAM" id="SSF56112">
    <property type="entry name" value="Protein kinase-like (PK-like)"/>
    <property type="match status" value="4"/>
</dbReference>
<name>A0A1W0A3P4_9STRA</name>
<accession>A0A1W0A3P4</accession>
<protein>
    <submittedName>
        <fullName evidence="6">Kinase</fullName>
    </submittedName>
</protein>
<keyword evidence="6" id="KW-0418">Kinase</keyword>
<dbReference type="Proteomes" id="UP000243217">
    <property type="component" value="Unassembled WGS sequence"/>
</dbReference>
<comment type="similarity">
    <text evidence="1">Belongs to the protein kinase superfamily. TKL Ser/Thr protein kinase family.</text>
</comment>